<evidence type="ECO:0000313" key="2">
    <source>
        <dbReference type="EMBL" id="AWN81452.1"/>
    </source>
</evidence>
<reference evidence="2 3" key="1">
    <citation type="submission" date="2018-05" db="EMBL/GenBank/DDBJ databases">
        <title>Candidatus Cardinium hertigii Genome Assembly.</title>
        <authorList>
            <person name="Showmaker K.C."/>
            <person name="Walden K.O."/>
            <person name="Fields C.J."/>
            <person name="Lambert K.N."/>
            <person name="Hudson M.E."/>
        </authorList>
    </citation>
    <scope>NUCLEOTIDE SEQUENCE [LARGE SCALE GENOMIC DNA]</scope>
    <source>
        <strain evidence="3">cHgTN10</strain>
    </source>
</reference>
<organism evidence="2 3">
    <name type="scientific">Candidatus Cardinium hertigii</name>
    <dbReference type="NCBI Taxonomy" id="247481"/>
    <lineage>
        <taxon>Bacteria</taxon>
        <taxon>Pseudomonadati</taxon>
        <taxon>Bacteroidota</taxon>
        <taxon>Cytophagia</taxon>
        <taxon>Cytophagales</taxon>
        <taxon>Amoebophilaceae</taxon>
        <taxon>Candidatus Cardinium</taxon>
    </lineage>
</organism>
<keyword evidence="1" id="KW-0812">Transmembrane</keyword>
<dbReference type="KEGG" id="cher:DK880_00115"/>
<protein>
    <submittedName>
        <fullName evidence="2">Uncharacterized protein</fullName>
    </submittedName>
</protein>
<dbReference type="AlphaFoldDB" id="A0A2Z3LB13"/>
<keyword evidence="1" id="KW-1133">Transmembrane helix</keyword>
<feature type="transmembrane region" description="Helical" evidence="1">
    <location>
        <begin position="72"/>
        <end position="94"/>
    </location>
</feature>
<gene>
    <name evidence="2" type="ORF">DK880_00115</name>
</gene>
<feature type="transmembrane region" description="Helical" evidence="1">
    <location>
        <begin position="114"/>
        <end position="131"/>
    </location>
</feature>
<proteinExistence type="predicted"/>
<name>A0A2Z3LB13_9BACT</name>
<keyword evidence="1" id="KW-0472">Membrane</keyword>
<dbReference type="Proteomes" id="UP000245872">
    <property type="component" value="Chromosome"/>
</dbReference>
<accession>A0A2Z3LB13</accession>
<keyword evidence="3" id="KW-1185">Reference proteome</keyword>
<dbReference type="EMBL" id="CP029619">
    <property type="protein sequence ID" value="AWN81452.1"/>
    <property type="molecule type" value="Genomic_DNA"/>
</dbReference>
<evidence type="ECO:0000256" key="1">
    <source>
        <dbReference type="SAM" id="Phobius"/>
    </source>
</evidence>
<sequence length="148" mass="16924">MSPLSSLFTSLHPFSPPFTLFHLPSSPFHLPSSPFSPPFIPFFTSLHPLFTSLHPLFTSLHPLSPPFIPFHLPLPHLISFLPSFLPCSVIFSSSPLSQHMDETRNTNSFVTRRPIRITIFFIFGYVLFYILHESTEKKLLIQLAIHLL</sequence>
<evidence type="ECO:0000313" key="3">
    <source>
        <dbReference type="Proteomes" id="UP000245872"/>
    </source>
</evidence>